<dbReference type="Proteomes" id="UP000799291">
    <property type="component" value="Unassembled WGS sequence"/>
</dbReference>
<dbReference type="InterPro" id="IPR036291">
    <property type="entry name" value="NAD(P)-bd_dom_sf"/>
</dbReference>
<gene>
    <name evidence="1" type="ORF">K458DRAFT_413120</name>
</gene>
<dbReference type="EMBL" id="MU005571">
    <property type="protein sequence ID" value="KAF2690315.1"/>
    <property type="molecule type" value="Genomic_DNA"/>
</dbReference>
<feature type="non-terminal residue" evidence="1">
    <location>
        <position position="54"/>
    </location>
</feature>
<sequence length="54" mass="5425">MASPAKTLSGKVALVSGSSLGLGAAITRELSARGASVAINYPNASEHLRGHEGY</sequence>
<accession>A0A6G1JJH8</accession>
<proteinExistence type="predicted"/>
<evidence type="ECO:0000313" key="2">
    <source>
        <dbReference type="Proteomes" id="UP000799291"/>
    </source>
</evidence>
<keyword evidence="2" id="KW-1185">Reference proteome</keyword>
<dbReference type="Gene3D" id="3.40.50.720">
    <property type="entry name" value="NAD(P)-binding Rossmann-like Domain"/>
    <property type="match status" value="1"/>
</dbReference>
<dbReference type="SUPFAM" id="SSF51735">
    <property type="entry name" value="NAD(P)-binding Rossmann-fold domains"/>
    <property type="match status" value="1"/>
</dbReference>
<evidence type="ECO:0000313" key="1">
    <source>
        <dbReference type="EMBL" id="KAF2690315.1"/>
    </source>
</evidence>
<organism evidence="1 2">
    <name type="scientific">Lentithecium fluviatile CBS 122367</name>
    <dbReference type="NCBI Taxonomy" id="1168545"/>
    <lineage>
        <taxon>Eukaryota</taxon>
        <taxon>Fungi</taxon>
        <taxon>Dikarya</taxon>
        <taxon>Ascomycota</taxon>
        <taxon>Pezizomycotina</taxon>
        <taxon>Dothideomycetes</taxon>
        <taxon>Pleosporomycetidae</taxon>
        <taxon>Pleosporales</taxon>
        <taxon>Massarineae</taxon>
        <taxon>Lentitheciaceae</taxon>
        <taxon>Lentithecium</taxon>
    </lineage>
</organism>
<protein>
    <recommendedName>
        <fullName evidence="3">NAD(P)-binding protein</fullName>
    </recommendedName>
</protein>
<name>A0A6G1JJH8_9PLEO</name>
<evidence type="ECO:0008006" key="3">
    <source>
        <dbReference type="Google" id="ProtNLM"/>
    </source>
</evidence>
<dbReference type="OrthoDB" id="47007at2759"/>
<dbReference type="AlphaFoldDB" id="A0A6G1JJH8"/>
<reference evidence="1" key="1">
    <citation type="journal article" date="2020" name="Stud. Mycol.">
        <title>101 Dothideomycetes genomes: a test case for predicting lifestyles and emergence of pathogens.</title>
        <authorList>
            <person name="Haridas S."/>
            <person name="Albert R."/>
            <person name="Binder M."/>
            <person name="Bloem J."/>
            <person name="Labutti K."/>
            <person name="Salamov A."/>
            <person name="Andreopoulos B."/>
            <person name="Baker S."/>
            <person name="Barry K."/>
            <person name="Bills G."/>
            <person name="Bluhm B."/>
            <person name="Cannon C."/>
            <person name="Castanera R."/>
            <person name="Culley D."/>
            <person name="Daum C."/>
            <person name="Ezra D."/>
            <person name="Gonzalez J."/>
            <person name="Henrissat B."/>
            <person name="Kuo A."/>
            <person name="Liang C."/>
            <person name="Lipzen A."/>
            <person name="Lutzoni F."/>
            <person name="Magnuson J."/>
            <person name="Mondo S."/>
            <person name="Nolan M."/>
            <person name="Ohm R."/>
            <person name="Pangilinan J."/>
            <person name="Park H.-J."/>
            <person name="Ramirez L."/>
            <person name="Alfaro M."/>
            <person name="Sun H."/>
            <person name="Tritt A."/>
            <person name="Yoshinaga Y."/>
            <person name="Zwiers L.-H."/>
            <person name="Turgeon B."/>
            <person name="Goodwin S."/>
            <person name="Spatafora J."/>
            <person name="Crous P."/>
            <person name="Grigoriev I."/>
        </authorList>
    </citation>
    <scope>NUCLEOTIDE SEQUENCE</scope>
    <source>
        <strain evidence="1">CBS 122367</strain>
    </source>
</reference>